<dbReference type="InterPro" id="IPR027417">
    <property type="entry name" value="P-loop_NTPase"/>
</dbReference>
<dbReference type="SUPFAM" id="SSF52540">
    <property type="entry name" value="P-loop containing nucleoside triphosphate hydrolases"/>
    <property type="match status" value="1"/>
</dbReference>
<protein>
    <recommendedName>
        <fullName evidence="1">CobQ/CobB/MinD/ParA nucleotide binding domain-containing protein</fullName>
    </recommendedName>
</protein>
<gene>
    <name evidence="2" type="ORF">SpAn4DRAFT_1513</name>
</gene>
<evidence type="ECO:0000259" key="1">
    <source>
        <dbReference type="Pfam" id="PF01656"/>
    </source>
</evidence>
<evidence type="ECO:0000313" key="3">
    <source>
        <dbReference type="Proteomes" id="UP000049855"/>
    </source>
</evidence>
<reference evidence="3" key="1">
    <citation type="submission" date="2015-03" db="EMBL/GenBank/DDBJ databases">
        <authorList>
            <person name="Nijsse Bart"/>
        </authorList>
    </citation>
    <scope>NUCLEOTIDE SEQUENCE [LARGE SCALE GENOMIC DNA]</scope>
</reference>
<dbReference type="Proteomes" id="UP000049855">
    <property type="component" value="Unassembled WGS sequence"/>
</dbReference>
<dbReference type="InterPro" id="IPR002586">
    <property type="entry name" value="CobQ/CobB/MinD/ParA_Nub-bd_dom"/>
</dbReference>
<name>A0A0U1KV29_9FIRM</name>
<sequence>MFTSVGPGEGKSTTASNTAVAIAQAGKKVIVLDYEPGRD</sequence>
<feature type="domain" description="CobQ/CobB/MinD/ParA nucleotide binding" evidence="1">
    <location>
        <begin position="2"/>
        <end position="37"/>
    </location>
</feature>
<dbReference type="Gene3D" id="3.40.50.300">
    <property type="entry name" value="P-loop containing nucleotide triphosphate hydrolases"/>
    <property type="match status" value="1"/>
</dbReference>
<accession>A0A0U1KV29</accession>
<proteinExistence type="predicted"/>
<organism evidence="2 3">
    <name type="scientific">Sporomusa ovata</name>
    <dbReference type="NCBI Taxonomy" id="2378"/>
    <lineage>
        <taxon>Bacteria</taxon>
        <taxon>Bacillati</taxon>
        <taxon>Bacillota</taxon>
        <taxon>Negativicutes</taxon>
        <taxon>Selenomonadales</taxon>
        <taxon>Sporomusaceae</taxon>
        <taxon>Sporomusa</taxon>
    </lineage>
</organism>
<keyword evidence="3" id="KW-1185">Reference proteome</keyword>
<evidence type="ECO:0000313" key="2">
    <source>
        <dbReference type="EMBL" id="CQR70544.1"/>
    </source>
</evidence>
<dbReference type="Pfam" id="PF01656">
    <property type="entry name" value="CbiA"/>
    <property type="match status" value="1"/>
</dbReference>
<dbReference type="AlphaFoldDB" id="A0A0U1KV29"/>
<dbReference type="EMBL" id="CTRP01000003">
    <property type="protein sequence ID" value="CQR70544.1"/>
    <property type="molecule type" value="Genomic_DNA"/>
</dbReference>